<dbReference type="Proteomes" id="UP001457282">
    <property type="component" value="Unassembled WGS sequence"/>
</dbReference>
<reference evidence="1 2" key="1">
    <citation type="journal article" date="2023" name="G3 (Bethesda)">
        <title>A chromosome-length genome assembly and annotation of blackberry (Rubus argutus, cv. 'Hillquist').</title>
        <authorList>
            <person name="Bruna T."/>
            <person name="Aryal R."/>
            <person name="Dudchenko O."/>
            <person name="Sargent D.J."/>
            <person name="Mead D."/>
            <person name="Buti M."/>
            <person name="Cavallini A."/>
            <person name="Hytonen T."/>
            <person name="Andres J."/>
            <person name="Pham M."/>
            <person name="Weisz D."/>
            <person name="Mascagni F."/>
            <person name="Usai G."/>
            <person name="Natali L."/>
            <person name="Bassil N."/>
            <person name="Fernandez G.E."/>
            <person name="Lomsadze A."/>
            <person name="Armour M."/>
            <person name="Olukolu B."/>
            <person name="Poorten T."/>
            <person name="Britton C."/>
            <person name="Davik J."/>
            <person name="Ashrafi H."/>
            <person name="Aiden E.L."/>
            <person name="Borodovsky M."/>
            <person name="Worthington M."/>
        </authorList>
    </citation>
    <scope>NUCLEOTIDE SEQUENCE [LARGE SCALE GENOMIC DNA]</scope>
    <source>
        <strain evidence="1">PI 553951</strain>
    </source>
</reference>
<gene>
    <name evidence="1" type="ORF">M0R45_019420</name>
</gene>
<comment type="caution">
    <text evidence="1">The sequence shown here is derived from an EMBL/GenBank/DDBJ whole genome shotgun (WGS) entry which is preliminary data.</text>
</comment>
<name>A0AAW1X651_RUBAR</name>
<proteinExistence type="predicted"/>
<dbReference type="Gene3D" id="3.40.50.720">
    <property type="entry name" value="NAD(P)-binding Rossmann-like Domain"/>
    <property type="match status" value="1"/>
</dbReference>
<evidence type="ECO:0000313" key="1">
    <source>
        <dbReference type="EMBL" id="KAK9932172.1"/>
    </source>
</evidence>
<dbReference type="AlphaFoldDB" id="A0AAW1X651"/>
<evidence type="ECO:0000313" key="2">
    <source>
        <dbReference type="Proteomes" id="UP001457282"/>
    </source>
</evidence>
<keyword evidence="2" id="KW-1185">Reference proteome</keyword>
<sequence length="110" mass="11962">MCAWYAEKVGNPSIKEVLQREGTVGGGYRGSGFWQSATRDWVLSVNSFCPGFTQTSMTRCKGDHTADDAALFGARLALLPPDKIQTGKFFLWGSSSTTSNSNYVLISSKL</sequence>
<protein>
    <submittedName>
        <fullName evidence="1">Uncharacterized protein</fullName>
    </submittedName>
</protein>
<dbReference type="EMBL" id="JBEDUW010000004">
    <property type="protein sequence ID" value="KAK9932172.1"/>
    <property type="molecule type" value="Genomic_DNA"/>
</dbReference>
<accession>A0AAW1X651</accession>
<organism evidence="1 2">
    <name type="scientific">Rubus argutus</name>
    <name type="common">Southern blackberry</name>
    <dbReference type="NCBI Taxonomy" id="59490"/>
    <lineage>
        <taxon>Eukaryota</taxon>
        <taxon>Viridiplantae</taxon>
        <taxon>Streptophyta</taxon>
        <taxon>Embryophyta</taxon>
        <taxon>Tracheophyta</taxon>
        <taxon>Spermatophyta</taxon>
        <taxon>Magnoliopsida</taxon>
        <taxon>eudicotyledons</taxon>
        <taxon>Gunneridae</taxon>
        <taxon>Pentapetalae</taxon>
        <taxon>rosids</taxon>
        <taxon>fabids</taxon>
        <taxon>Rosales</taxon>
        <taxon>Rosaceae</taxon>
        <taxon>Rosoideae</taxon>
        <taxon>Rosoideae incertae sedis</taxon>
        <taxon>Rubus</taxon>
    </lineage>
</organism>